<feature type="compositionally biased region" description="Polar residues" evidence="1">
    <location>
        <begin position="204"/>
        <end position="220"/>
    </location>
</feature>
<dbReference type="EnsemblMetazoa" id="GBRI014335-RA">
    <property type="protein sequence ID" value="GBRI014335-PA"/>
    <property type="gene ID" value="GBRI014335"/>
</dbReference>
<dbReference type="VEuPathDB" id="VectorBase:GBRI014335"/>
<evidence type="ECO:0000259" key="2">
    <source>
        <dbReference type="PROSITE" id="PS51029"/>
    </source>
</evidence>
<dbReference type="PROSITE" id="PS51029">
    <property type="entry name" value="MADF"/>
    <property type="match status" value="1"/>
</dbReference>
<name>A0A1A9WCE1_9MUSC</name>
<keyword evidence="4" id="KW-1185">Reference proteome</keyword>
<dbReference type="PANTHER" id="PTHR21505">
    <property type="entry name" value="MADF DOMAIN-CONTAINING PROTEIN-RELATED"/>
    <property type="match status" value="1"/>
</dbReference>
<sequence>MMDPKYQQHQHHSLSKSINGAEENRQYLRAFIQTYRNLPVLWDTSLRDYTNRDKRAEAYQQLVPIYRYLKRDANLEDVKKKINTLRTNYRKELKVVESARREGNVYQPRCWTFYELDFLRNAEKFLAVNPQIKSENAFLFNEHSPNQFLEASLYGFRSIACTPPPNISEMFHKSFGQTPAVNTQQKVEHQAASTPPLGALPGGQQVTNNHGNPVTATQLYQQQQQQQQQQSQHHNSQNLNSAPHMTAKRLRANSHANGHGNNPSRSPSNETLAMACDYLSSSYPEEESLARTWTYKLKRLARDQRLLAEKFISDVLFEAESGTLHRGSMQLNALEPYVRFEDNTSDEATENEKSQSPSNQITNNSSRNLANCVDNATAATQPTQGSQKVEMELQKSETENKFSEYN</sequence>
<reference evidence="4" key="1">
    <citation type="submission" date="2014-03" db="EMBL/GenBank/DDBJ databases">
        <authorList>
            <person name="Aksoy S."/>
            <person name="Warren W."/>
            <person name="Wilson R.K."/>
        </authorList>
    </citation>
    <scope>NUCLEOTIDE SEQUENCE [LARGE SCALE GENOMIC DNA]</scope>
    <source>
        <strain evidence="4">IAEA</strain>
    </source>
</reference>
<feature type="region of interest" description="Disordered" evidence="1">
    <location>
        <begin position="344"/>
        <end position="406"/>
    </location>
</feature>
<reference evidence="3" key="2">
    <citation type="submission" date="2020-05" db="UniProtKB">
        <authorList>
            <consortium name="EnsemblMetazoa"/>
        </authorList>
    </citation>
    <scope>IDENTIFICATION</scope>
    <source>
        <strain evidence="3">IAEA</strain>
    </source>
</reference>
<proteinExistence type="predicted"/>
<feature type="compositionally biased region" description="Polar residues" evidence="1">
    <location>
        <begin position="377"/>
        <end position="387"/>
    </location>
</feature>
<accession>A0A1A9WCE1</accession>
<evidence type="ECO:0000313" key="3">
    <source>
        <dbReference type="EnsemblMetazoa" id="GBRI014335-PA"/>
    </source>
</evidence>
<dbReference type="SMART" id="SM00595">
    <property type="entry name" value="MADF"/>
    <property type="match status" value="1"/>
</dbReference>
<feature type="compositionally biased region" description="Polar residues" evidence="1">
    <location>
        <begin position="354"/>
        <end position="369"/>
    </location>
</feature>
<dbReference type="Proteomes" id="UP000091820">
    <property type="component" value="Unassembled WGS sequence"/>
</dbReference>
<feature type="domain" description="MADF" evidence="2">
    <location>
        <begin position="30"/>
        <end position="124"/>
    </location>
</feature>
<evidence type="ECO:0000313" key="4">
    <source>
        <dbReference type="Proteomes" id="UP000091820"/>
    </source>
</evidence>
<feature type="compositionally biased region" description="Low complexity" evidence="1">
    <location>
        <begin position="221"/>
        <end position="238"/>
    </location>
</feature>
<dbReference type="Pfam" id="PF10545">
    <property type="entry name" value="MADF_DNA_bdg"/>
    <property type="match status" value="1"/>
</dbReference>
<dbReference type="PANTHER" id="PTHR21505:SF8">
    <property type="entry name" value="DPT-YFP REPRESSOR BY OVEREXPRESSION, ISOFORM D-RELATED"/>
    <property type="match status" value="1"/>
</dbReference>
<dbReference type="AlphaFoldDB" id="A0A1A9WCE1"/>
<organism evidence="3 4">
    <name type="scientific">Glossina brevipalpis</name>
    <dbReference type="NCBI Taxonomy" id="37001"/>
    <lineage>
        <taxon>Eukaryota</taxon>
        <taxon>Metazoa</taxon>
        <taxon>Ecdysozoa</taxon>
        <taxon>Arthropoda</taxon>
        <taxon>Hexapoda</taxon>
        <taxon>Insecta</taxon>
        <taxon>Pterygota</taxon>
        <taxon>Neoptera</taxon>
        <taxon>Endopterygota</taxon>
        <taxon>Diptera</taxon>
        <taxon>Brachycera</taxon>
        <taxon>Muscomorpha</taxon>
        <taxon>Hippoboscoidea</taxon>
        <taxon>Glossinidae</taxon>
        <taxon>Glossina</taxon>
    </lineage>
</organism>
<evidence type="ECO:0000256" key="1">
    <source>
        <dbReference type="SAM" id="MobiDB-lite"/>
    </source>
</evidence>
<feature type="compositionally biased region" description="Basic and acidic residues" evidence="1">
    <location>
        <begin position="389"/>
        <end position="406"/>
    </location>
</feature>
<protein>
    <submittedName>
        <fullName evidence="3">MADF domain-containing protein</fullName>
    </submittedName>
</protein>
<feature type="region of interest" description="Disordered" evidence="1">
    <location>
        <begin position="182"/>
        <end position="240"/>
    </location>
</feature>
<dbReference type="InterPro" id="IPR006578">
    <property type="entry name" value="MADF-dom"/>
</dbReference>